<keyword evidence="2" id="KW-1185">Reference proteome</keyword>
<gene>
    <name evidence="1" type="ORF">MLD38_031328</name>
</gene>
<organism evidence="1 2">
    <name type="scientific">Melastoma candidum</name>
    <dbReference type="NCBI Taxonomy" id="119954"/>
    <lineage>
        <taxon>Eukaryota</taxon>
        <taxon>Viridiplantae</taxon>
        <taxon>Streptophyta</taxon>
        <taxon>Embryophyta</taxon>
        <taxon>Tracheophyta</taxon>
        <taxon>Spermatophyta</taxon>
        <taxon>Magnoliopsida</taxon>
        <taxon>eudicotyledons</taxon>
        <taxon>Gunneridae</taxon>
        <taxon>Pentapetalae</taxon>
        <taxon>rosids</taxon>
        <taxon>malvids</taxon>
        <taxon>Myrtales</taxon>
        <taxon>Melastomataceae</taxon>
        <taxon>Melastomatoideae</taxon>
        <taxon>Melastomateae</taxon>
        <taxon>Melastoma</taxon>
    </lineage>
</organism>
<evidence type="ECO:0000313" key="1">
    <source>
        <dbReference type="EMBL" id="KAI4325970.1"/>
    </source>
</evidence>
<name>A0ACB9MU74_9MYRT</name>
<protein>
    <submittedName>
        <fullName evidence="1">Uncharacterized protein</fullName>
    </submittedName>
</protein>
<dbReference type="EMBL" id="CM042888">
    <property type="protein sequence ID" value="KAI4325970.1"/>
    <property type="molecule type" value="Genomic_DNA"/>
</dbReference>
<reference evidence="2" key="1">
    <citation type="journal article" date="2023" name="Front. Plant Sci.">
        <title>Chromosomal-level genome assembly of Melastoma candidum provides insights into trichome evolution.</title>
        <authorList>
            <person name="Zhong Y."/>
            <person name="Wu W."/>
            <person name="Sun C."/>
            <person name="Zou P."/>
            <person name="Liu Y."/>
            <person name="Dai S."/>
            <person name="Zhou R."/>
        </authorList>
    </citation>
    <scope>NUCLEOTIDE SEQUENCE [LARGE SCALE GENOMIC DNA]</scope>
</reference>
<dbReference type="Proteomes" id="UP001057402">
    <property type="component" value="Chromosome 9"/>
</dbReference>
<accession>A0ACB9MU74</accession>
<evidence type="ECO:0000313" key="2">
    <source>
        <dbReference type="Proteomes" id="UP001057402"/>
    </source>
</evidence>
<sequence>MSFPNSFEGLVCATGRFHDRGTWMASYADVENSRRTVIMPSMFPPDETGEKTEIREVEQNGSVSDLHLHSSQLDCSNNVKDKSEGVSFIPLERCMRIMPHDQNGGAFFIAVLHKVADLPVITQKNLGKEENSLSDSTLPKEAEAIEDSKNLPDISTDGMDKLEPIPEVCPDSEEYLLKQESSATVGEDVSKDAEEPAAEMENDAAKVGSKRKLQMQGKWRGVDPVVVFKDEAVIDSIKTFYGITDSFQFTGHLVTRNKETSRVKRIYYISKSVRDLLELNFKVGEQLKITSIGLKMFERQTSREGTTAPCTFRISSEGLPLILPYITKQILHASVVDFKHLLQYKSVKFGDLVDSELGEKASQLLPGCCVIVLKDDSSLDAEADASSIAIGCWRGRASLSVMVTAIDCQELLVRLLARTESKTELGADGKQPLNGIDHGSYDENSEEHVVDDTSIAAEG</sequence>
<comment type="caution">
    <text evidence="1">The sequence shown here is derived from an EMBL/GenBank/DDBJ whole genome shotgun (WGS) entry which is preliminary data.</text>
</comment>
<proteinExistence type="predicted"/>